<dbReference type="EMBL" id="JABSXK010000001">
    <property type="protein sequence ID" value="NRV09844.1"/>
    <property type="molecule type" value="Genomic_DNA"/>
</dbReference>
<dbReference type="InterPro" id="IPR008279">
    <property type="entry name" value="PEP-util_enz_mobile_dom"/>
</dbReference>
<dbReference type="GO" id="GO:0016301">
    <property type="term" value="F:kinase activity"/>
    <property type="evidence" value="ECO:0007669"/>
    <property type="project" value="InterPro"/>
</dbReference>
<protein>
    <submittedName>
        <fullName evidence="3">Phosphohistidine swiveling domain-containing protein</fullName>
    </submittedName>
</protein>
<dbReference type="Pfam" id="PF01326">
    <property type="entry name" value="PPDK_N"/>
    <property type="match status" value="1"/>
</dbReference>
<dbReference type="PANTHER" id="PTHR43615:SF1">
    <property type="entry name" value="PPDK_N DOMAIN-CONTAINING PROTEIN"/>
    <property type="match status" value="1"/>
</dbReference>
<dbReference type="InterPro" id="IPR002192">
    <property type="entry name" value="PPDK_AMP/ATP-bd"/>
</dbReference>
<sequence>MKFGTKAETLELILPVIKSAEVLPQVRLSVKEWNSTCNEIVKKVMKNNWHDIDLIVRSSAINEDSCNQSLAGHFLSIANVKGIENIDKAIRDVIDSFNDNNEENQVFVQPMLKNVILSGVAFSKDPNTGGDYIVINYDDSTGSTSSVTSGSTNNTKVYYHFKEHNKIKDQNLCKVINLVRELEEILQNDSLDIEFAITEEKKIYLLQVRQLCVNNKISHTLELEKNSNLKEALKDIVKKFDQLNIHHPRLYGRKTIFGIMPDWNPAEIIGIRPKNLALSLYKEVITDNIWAYQRDNYGYKNLRSFPLMISFGGLPYIDVRVSFNSFLPAALEDNLSEKLVNYYIDRLIENPSLHDKVEFKIIFSCYTVDIKERIKILLNYDFTEEECIKICDSLRHLTNKIIDGNDGLWKKDIEKINRLEIRRDEIMNSSLDKISKIYWLLEDCKRYGTLPFAGLARAGFIAVQMLKSLVSIGVLSKIDYENFMGDLDTVSSNMANDFKNLSKVAFIEKYGHLRPGTYDVLSSRYDETPDKYFDWNFKEINKSTNKKKFVLSLEQLNSIKELLKQHGLIQDVLGLFDFIKIAIEGREYSKFIFTKSLSDAMYLFKQLGEDNGFNVEECAYSDINIIKTLYSSSKNLKDIFYSSIYSGTRSYEMTKQIVLPPLIVEGEDVWSFNQPSLEPNFITLNNITGKVVFPSESKRLKGSILFIPSADPGYDWIFSHEIVGFVTMYGGMNSHMAIRAGELGIPAVIGAGEVLYNKWKLARLIYIDCANKKVEILK</sequence>
<dbReference type="NCBIfam" id="NF004508">
    <property type="entry name" value="PRK05849.1"/>
    <property type="match status" value="1"/>
</dbReference>
<dbReference type="InterPro" id="IPR036637">
    <property type="entry name" value="Phosphohistidine_dom_sf"/>
</dbReference>
<dbReference type="Gene3D" id="3.50.30.10">
    <property type="entry name" value="Phosphohistidine domain"/>
    <property type="match status" value="1"/>
</dbReference>
<proteinExistence type="predicted"/>
<evidence type="ECO:0000313" key="3">
    <source>
        <dbReference type="EMBL" id="NRV09844.1"/>
    </source>
</evidence>
<dbReference type="GO" id="GO:0005524">
    <property type="term" value="F:ATP binding"/>
    <property type="evidence" value="ECO:0007669"/>
    <property type="project" value="InterPro"/>
</dbReference>
<dbReference type="PANTHER" id="PTHR43615">
    <property type="entry name" value="PHOSPHOENOLPYRUVATE SYNTHASE-RELATED"/>
    <property type="match status" value="1"/>
</dbReference>
<dbReference type="Gene3D" id="3.30.1490.20">
    <property type="entry name" value="ATP-grasp fold, A domain"/>
    <property type="match status" value="1"/>
</dbReference>
<dbReference type="SUPFAM" id="SSF52009">
    <property type="entry name" value="Phosphohistidine domain"/>
    <property type="match status" value="1"/>
</dbReference>
<dbReference type="AlphaFoldDB" id="A0A9Q5CXF3"/>
<dbReference type="Proteomes" id="UP000821656">
    <property type="component" value="Unassembled WGS sequence"/>
</dbReference>
<dbReference type="InterPro" id="IPR013815">
    <property type="entry name" value="ATP_grasp_subdomain_1"/>
</dbReference>
<evidence type="ECO:0000259" key="1">
    <source>
        <dbReference type="Pfam" id="PF00391"/>
    </source>
</evidence>
<evidence type="ECO:0000259" key="2">
    <source>
        <dbReference type="Pfam" id="PF01326"/>
    </source>
</evidence>
<comment type="caution">
    <text evidence="3">The sequence shown here is derived from an EMBL/GenBank/DDBJ whole genome shotgun (WGS) entry which is preliminary data.</text>
</comment>
<evidence type="ECO:0000313" key="4">
    <source>
        <dbReference type="Proteomes" id="UP000821656"/>
    </source>
</evidence>
<feature type="domain" description="PEP-utilising enzyme mobile" evidence="1">
    <location>
        <begin position="701"/>
        <end position="770"/>
    </location>
</feature>
<gene>
    <name evidence="3" type="ORF">DFH45_002807</name>
</gene>
<dbReference type="InterPro" id="IPR051549">
    <property type="entry name" value="PEP_Utilizing_Enz"/>
</dbReference>
<dbReference type="RefSeq" id="WP_077309168.1">
    <property type="nucleotide sequence ID" value="NZ_CP016090.1"/>
</dbReference>
<feature type="domain" description="Pyruvate phosphate dikinase AMP/ATP-binding" evidence="2">
    <location>
        <begin position="16"/>
        <end position="169"/>
    </location>
</feature>
<reference evidence="3" key="1">
    <citation type="submission" date="2020-05" db="EMBL/GenBank/DDBJ databases">
        <title>Genomic insights into acetone-butanol-ethanol (ABE) fermentation by sequencing solventogenic clostridia strains.</title>
        <authorList>
            <person name="Brown S."/>
        </authorList>
    </citation>
    <scope>NUCLEOTIDE SEQUENCE</scope>
    <source>
        <strain evidence="3">DJ126</strain>
    </source>
</reference>
<accession>A0A9Q5CXF3</accession>
<organism evidence="3 4">
    <name type="scientific">Clostridium beijerinckii</name>
    <name type="common">Clostridium MP</name>
    <dbReference type="NCBI Taxonomy" id="1520"/>
    <lineage>
        <taxon>Bacteria</taxon>
        <taxon>Bacillati</taxon>
        <taxon>Bacillota</taxon>
        <taxon>Clostridia</taxon>
        <taxon>Eubacteriales</taxon>
        <taxon>Clostridiaceae</taxon>
        <taxon>Clostridium</taxon>
    </lineage>
</organism>
<dbReference type="SUPFAM" id="SSF56059">
    <property type="entry name" value="Glutathione synthetase ATP-binding domain-like"/>
    <property type="match status" value="1"/>
</dbReference>
<dbReference type="Pfam" id="PF00391">
    <property type="entry name" value="PEP-utilizers"/>
    <property type="match status" value="1"/>
</dbReference>
<name>A0A9Q5CXF3_CLOBE</name>
<dbReference type="Gene3D" id="3.30.470.20">
    <property type="entry name" value="ATP-grasp fold, B domain"/>
    <property type="match status" value="1"/>
</dbReference>